<gene>
    <name evidence="2" type="ORF">TWF730_002042</name>
</gene>
<sequence>MRSMELLAERDVLSPIETLPQELVSNIIEYLEPNNVAVLARVCKRLYQAARPHVWHTLRYANGPRKRPAFSRHTLGIFKLAKAADEIGVDALGFAYVKKLVLMPGDIVTRPGLDPGLNTLLNILCDQLLEGKLKLQQVELCWGDIGPGIRTSNGATRLLKVLKEYQKLNLPKRPSIVTTFGYDFGSPTSSFIGDFPFNSFALECITRLELGVGGRDTKVPLEQAIRDIELFTNILRGTHFLEYLLMTWREYIADSPHLILETPQLEELQEAITGLKYLRGLSTCGYLFHPSFFIIPPENVKVLGLEQEVSIGWWREFAQYPFTGIECLTLDTRHPSTIISESEWLHGDEEEVIYYGNDDFNLLIGELAIRGLKRFRTYSDYFYRPDDLIELLRRNNPGVQEVVKTGSWRTW</sequence>
<evidence type="ECO:0000313" key="3">
    <source>
        <dbReference type="Proteomes" id="UP001373714"/>
    </source>
</evidence>
<keyword evidence="3" id="KW-1185">Reference proteome</keyword>
<dbReference type="PROSITE" id="PS50181">
    <property type="entry name" value="FBOX"/>
    <property type="match status" value="1"/>
</dbReference>
<organism evidence="2 3">
    <name type="scientific">Orbilia blumenaviensis</name>
    <dbReference type="NCBI Taxonomy" id="1796055"/>
    <lineage>
        <taxon>Eukaryota</taxon>
        <taxon>Fungi</taxon>
        <taxon>Dikarya</taxon>
        <taxon>Ascomycota</taxon>
        <taxon>Pezizomycotina</taxon>
        <taxon>Orbiliomycetes</taxon>
        <taxon>Orbiliales</taxon>
        <taxon>Orbiliaceae</taxon>
        <taxon>Orbilia</taxon>
    </lineage>
</organism>
<evidence type="ECO:0000313" key="2">
    <source>
        <dbReference type="EMBL" id="KAK6340278.1"/>
    </source>
</evidence>
<dbReference type="SUPFAM" id="SSF81383">
    <property type="entry name" value="F-box domain"/>
    <property type="match status" value="1"/>
</dbReference>
<reference evidence="2 3" key="1">
    <citation type="submission" date="2019-10" db="EMBL/GenBank/DDBJ databases">
        <authorList>
            <person name="Palmer J.M."/>
        </authorList>
    </citation>
    <scope>NUCLEOTIDE SEQUENCE [LARGE SCALE GENOMIC DNA]</scope>
    <source>
        <strain evidence="2 3">TWF730</strain>
    </source>
</reference>
<dbReference type="SMART" id="SM00256">
    <property type="entry name" value="FBOX"/>
    <property type="match status" value="1"/>
</dbReference>
<dbReference type="InterPro" id="IPR001810">
    <property type="entry name" value="F-box_dom"/>
</dbReference>
<dbReference type="AlphaFoldDB" id="A0AAV9UHU5"/>
<dbReference type="Gene3D" id="1.20.1280.50">
    <property type="match status" value="1"/>
</dbReference>
<dbReference type="EMBL" id="JAVHNS010000011">
    <property type="protein sequence ID" value="KAK6340278.1"/>
    <property type="molecule type" value="Genomic_DNA"/>
</dbReference>
<evidence type="ECO:0000259" key="1">
    <source>
        <dbReference type="PROSITE" id="PS50181"/>
    </source>
</evidence>
<comment type="caution">
    <text evidence="2">The sequence shown here is derived from an EMBL/GenBank/DDBJ whole genome shotgun (WGS) entry which is preliminary data.</text>
</comment>
<accession>A0AAV9UHU5</accession>
<name>A0AAV9UHU5_9PEZI</name>
<dbReference type="Pfam" id="PF12937">
    <property type="entry name" value="F-box-like"/>
    <property type="match status" value="1"/>
</dbReference>
<dbReference type="Proteomes" id="UP001373714">
    <property type="component" value="Unassembled WGS sequence"/>
</dbReference>
<feature type="domain" description="F-box" evidence="1">
    <location>
        <begin position="13"/>
        <end position="58"/>
    </location>
</feature>
<dbReference type="CDD" id="cd09917">
    <property type="entry name" value="F-box_SF"/>
    <property type="match status" value="1"/>
</dbReference>
<proteinExistence type="predicted"/>
<protein>
    <recommendedName>
        <fullName evidence="1">F-box domain-containing protein</fullName>
    </recommendedName>
</protein>
<dbReference type="InterPro" id="IPR036047">
    <property type="entry name" value="F-box-like_dom_sf"/>
</dbReference>